<name>A0A843XPA9_COLES</name>
<dbReference type="AlphaFoldDB" id="A0A843XPA9"/>
<dbReference type="Proteomes" id="UP000652761">
    <property type="component" value="Unassembled WGS sequence"/>
</dbReference>
<keyword evidence="3" id="KW-1185">Reference proteome</keyword>
<feature type="compositionally biased region" description="Polar residues" evidence="1">
    <location>
        <begin position="1"/>
        <end position="22"/>
    </location>
</feature>
<reference evidence="2" key="1">
    <citation type="submission" date="2017-07" db="EMBL/GenBank/DDBJ databases">
        <title>Taro Niue Genome Assembly and Annotation.</title>
        <authorList>
            <person name="Atibalentja N."/>
            <person name="Keating K."/>
            <person name="Fields C.J."/>
        </authorList>
    </citation>
    <scope>NUCLEOTIDE SEQUENCE</scope>
    <source>
        <strain evidence="2">Niue_2</strain>
        <tissue evidence="2">Leaf</tissue>
    </source>
</reference>
<comment type="caution">
    <text evidence="2">The sequence shown here is derived from an EMBL/GenBank/DDBJ whole genome shotgun (WGS) entry which is preliminary data.</text>
</comment>
<evidence type="ECO:0000313" key="3">
    <source>
        <dbReference type="Proteomes" id="UP000652761"/>
    </source>
</evidence>
<gene>
    <name evidence="2" type="ORF">Taro_053805</name>
</gene>
<sequence length="67" mass="7477">MDITTPSSAGLPSHKGNYNTLDTPPGLPSPQKGTTTPWIPHQVFLHHRRELQHPGYPTRSSFTTEEK</sequence>
<evidence type="ECO:0000256" key="1">
    <source>
        <dbReference type="SAM" id="MobiDB-lite"/>
    </source>
</evidence>
<evidence type="ECO:0000313" key="2">
    <source>
        <dbReference type="EMBL" id="MQM20777.1"/>
    </source>
</evidence>
<organism evidence="2 3">
    <name type="scientific">Colocasia esculenta</name>
    <name type="common">Wild taro</name>
    <name type="synonym">Arum esculentum</name>
    <dbReference type="NCBI Taxonomy" id="4460"/>
    <lineage>
        <taxon>Eukaryota</taxon>
        <taxon>Viridiplantae</taxon>
        <taxon>Streptophyta</taxon>
        <taxon>Embryophyta</taxon>
        <taxon>Tracheophyta</taxon>
        <taxon>Spermatophyta</taxon>
        <taxon>Magnoliopsida</taxon>
        <taxon>Liliopsida</taxon>
        <taxon>Araceae</taxon>
        <taxon>Aroideae</taxon>
        <taxon>Colocasieae</taxon>
        <taxon>Colocasia</taxon>
    </lineage>
</organism>
<proteinExistence type="predicted"/>
<feature type="region of interest" description="Disordered" evidence="1">
    <location>
        <begin position="1"/>
        <end position="38"/>
    </location>
</feature>
<accession>A0A843XPA9</accession>
<protein>
    <submittedName>
        <fullName evidence="2">Uncharacterized protein</fullName>
    </submittedName>
</protein>
<dbReference type="EMBL" id="NMUH01010175">
    <property type="protein sequence ID" value="MQM20777.1"/>
    <property type="molecule type" value="Genomic_DNA"/>
</dbReference>